<dbReference type="GO" id="GO:0050917">
    <property type="term" value="P:sensory perception of umami taste"/>
    <property type="evidence" value="ECO:0007669"/>
    <property type="project" value="TreeGrafter"/>
</dbReference>
<feature type="transmembrane region" description="Helical" evidence="12">
    <location>
        <begin position="667"/>
        <end position="687"/>
    </location>
</feature>
<dbReference type="InterPro" id="IPR001828">
    <property type="entry name" value="ANF_lig-bd_rcpt"/>
</dbReference>
<evidence type="ECO:0000256" key="2">
    <source>
        <dbReference type="ARBA" id="ARBA00022475"/>
    </source>
</evidence>
<dbReference type="PROSITE" id="PS00980">
    <property type="entry name" value="G_PROTEIN_RECEP_F3_2"/>
    <property type="match status" value="1"/>
</dbReference>
<organism evidence="15">
    <name type="scientific">Chaetura pelagica</name>
    <name type="common">Chimney swift</name>
    <name type="synonym">Hirundo pelagica</name>
    <dbReference type="NCBI Taxonomy" id="8897"/>
    <lineage>
        <taxon>Eukaryota</taxon>
        <taxon>Metazoa</taxon>
        <taxon>Chordata</taxon>
        <taxon>Craniata</taxon>
        <taxon>Vertebrata</taxon>
        <taxon>Euteleostomi</taxon>
        <taxon>Archelosauria</taxon>
        <taxon>Archosauria</taxon>
        <taxon>Dinosauria</taxon>
        <taxon>Saurischia</taxon>
        <taxon>Theropoda</taxon>
        <taxon>Coelurosauria</taxon>
        <taxon>Aves</taxon>
        <taxon>Neognathae</taxon>
        <taxon>Neoaves</taxon>
        <taxon>Strisores</taxon>
        <taxon>Apodiformes</taxon>
        <taxon>Apodidae</taxon>
        <taxon>Apodinae</taxon>
        <taxon>Chaetura</taxon>
    </lineage>
</organism>
<evidence type="ECO:0000256" key="7">
    <source>
        <dbReference type="ARBA" id="ARBA00023136"/>
    </source>
</evidence>
<dbReference type="PRINTS" id="PR00248">
    <property type="entry name" value="GPCRMGR"/>
</dbReference>
<dbReference type="Pfam" id="PF01094">
    <property type="entry name" value="ANF_receptor"/>
    <property type="match status" value="1"/>
</dbReference>
<evidence type="ECO:0000256" key="9">
    <source>
        <dbReference type="ARBA" id="ARBA00023180"/>
    </source>
</evidence>
<keyword evidence="5 12" id="KW-1133">Transmembrane helix</keyword>
<dbReference type="Gene3D" id="3.40.50.2300">
    <property type="match status" value="2"/>
</dbReference>
<feature type="transmembrane region" description="Helical" evidence="12">
    <location>
        <begin position="714"/>
        <end position="732"/>
    </location>
</feature>
<reference evidence="15" key="1">
    <citation type="journal article" date="2014" name="Science">
        <title>Sensory biology. Evolution of sweet taste perception in hummingbirds by transformation of the ancestral umami receptor.</title>
        <authorList>
            <person name="Baldwin M.W."/>
            <person name="Toda Y."/>
            <person name="Nakagita T."/>
            <person name="O'Connell M.J."/>
            <person name="Klasing K.C."/>
            <person name="Misaka T."/>
            <person name="Edwards S.V."/>
            <person name="Liberles S.D."/>
        </authorList>
    </citation>
    <scope>NUCLEOTIDE SEQUENCE</scope>
</reference>
<dbReference type="PANTHER" id="PTHR24061:SF3">
    <property type="entry name" value="TASTE RECEPTOR TYPE 1 MEMBER 1"/>
    <property type="match status" value="1"/>
</dbReference>
<keyword evidence="2" id="KW-1003">Cell membrane</keyword>
<keyword evidence="4 13" id="KW-0732">Signal</keyword>
<dbReference type="InterPro" id="IPR017979">
    <property type="entry name" value="GPCR_3_CS"/>
</dbReference>
<keyword evidence="10" id="KW-0807">Transducer</keyword>
<comment type="similarity">
    <text evidence="11">Belongs to the G-protein coupled receptor 3 family. TAS1R subfamily.</text>
</comment>
<feature type="transmembrane region" description="Helical" evidence="12">
    <location>
        <begin position="622"/>
        <end position="647"/>
    </location>
</feature>
<proteinExistence type="inferred from homology"/>
<accession>A0A088DCW5</accession>
<dbReference type="InterPro" id="IPR011500">
    <property type="entry name" value="GPCR_3_9-Cys_dom"/>
</dbReference>
<protein>
    <submittedName>
        <fullName evidence="15">Taste receptor type 1 member 1</fullName>
    </submittedName>
</protein>
<comment type="subcellular location">
    <subcellularLocation>
        <location evidence="1">Cell membrane</location>
        <topology evidence="1">Multi-pass membrane protein</topology>
    </subcellularLocation>
</comment>
<evidence type="ECO:0000313" key="15">
    <source>
        <dbReference type="EMBL" id="AIL54467.1"/>
    </source>
</evidence>
<dbReference type="AlphaFoldDB" id="A0A088DCW5"/>
<sequence>MALPALLCLCAAAFSTHGDYRLAGLFPMHAPAPRAAARPLVDSCDDPATFKSHGYSLSQAMRFTVEEINNSSAILPNVTLGYDIHDTCSEPANLHATLRALIQKGRQEVEVLPTFLHYEPQVVAVIGPDSTQLALTTAAVLGLFLMPEISYEASSEMLSLKRFYPSFLRTIPSDRQQVKAIFLLLQRFGWTWVVLLGSDNAYGRDGLEALYKLLTKSNICVAYRGIIPVHKDASSPELHNLVRILKDIRVNVTVVFSSRRSARSFFEVVIQKNITGMVWVGSEDWSLAPAIWQVPGIQSIGSVIGMSIEKTEPTMLERFQSWKIAQRSAAAEHAGSTGAGGGTRGDTQLDCTQSCTSCHLSAAVPNMYDAQASFNVYSAVYAVAHGLHDLLGCASGACSKGKVYPWQLLQKIKEVNFTLYKSHISFDTNGDIQKGYDIIMWNWSGLSWAFNVIGTFSVNPDRLNIDESKILWHTKDQQAPTSLCSEACQPGEKRLQRNRHRCCFSCVACPAGTFLNRSDLYSCQSCRVDEWAPARSEACFNRTVEFLSWSEPLSWALLTLAVLLMLLIAGLTLLFALNASTPVVKSAGGKMCFLMLGSLACACSSLFFYFGEPTWHTCLLRLPVFNISFTIFLSCIATRSFQIICIFKLNARWPALYEAWLRRGGPVLCIAASTAAQAGLCLALEAASPSVPRRDYGAWAGRVVLECGGAGRAASAYTALLSAGCFALSYAGKDLPAGYNEAKCLTCSLLLQLACSAAALCTQGALRGRAREAAGALGALSALGAALGGYFLPRAFVILLRPHRNTPQHFQMAIQSYTRRLGSA</sequence>
<dbReference type="InterPro" id="IPR000068">
    <property type="entry name" value="GPCR_3_Ca_sens_rcpt-rel"/>
</dbReference>
<dbReference type="InterPro" id="IPR000337">
    <property type="entry name" value="GPCR_3"/>
</dbReference>
<evidence type="ECO:0000256" key="8">
    <source>
        <dbReference type="ARBA" id="ARBA00023170"/>
    </source>
</evidence>
<dbReference type="FunFam" id="2.10.50.30:FF:000004">
    <property type="entry name" value="Taste receptor type 1 member 3-like protein"/>
    <property type="match status" value="1"/>
</dbReference>
<feature type="transmembrane region" description="Helical" evidence="12">
    <location>
        <begin position="778"/>
        <end position="800"/>
    </location>
</feature>
<dbReference type="FunFam" id="3.40.50.2300:FF:000016">
    <property type="entry name" value="Taste 1 receptor member 2"/>
    <property type="match status" value="1"/>
</dbReference>
<keyword evidence="7 12" id="KW-0472">Membrane</keyword>
<evidence type="ECO:0000256" key="1">
    <source>
        <dbReference type="ARBA" id="ARBA00004651"/>
    </source>
</evidence>
<feature type="chain" id="PRO_5001836558" evidence="13">
    <location>
        <begin position="19"/>
        <end position="824"/>
    </location>
</feature>
<dbReference type="Pfam" id="PF07562">
    <property type="entry name" value="NCD3G"/>
    <property type="match status" value="1"/>
</dbReference>
<evidence type="ECO:0000256" key="11">
    <source>
        <dbReference type="ARBA" id="ARBA00038492"/>
    </source>
</evidence>
<dbReference type="PANTHER" id="PTHR24061">
    <property type="entry name" value="CALCIUM-SENSING RECEPTOR-RELATED"/>
    <property type="match status" value="1"/>
</dbReference>
<keyword evidence="8 15" id="KW-0675">Receptor</keyword>
<feature type="transmembrane region" description="Helical" evidence="12">
    <location>
        <begin position="555"/>
        <end position="579"/>
    </location>
</feature>
<dbReference type="PROSITE" id="PS50259">
    <property type="entry name" value="G_PROTEIN_RECEP_F3_4"/>
    <property type="match status" value="1"/>
</dbReference>
<keyword evidence="9" id="KW-0325">Glycoprotein</keyword>
<name>A0A088DCW5_CHAPE</name>
<gene>
    <name evidence="15" type="primary">T1R1</name>
</gene>
<feature type="domain" description="G-protein coupled receptors family 3 profile" evidence="14">
    <location>
        <begin position="553"/>
        <end position="814"/>
    </location>
</feature>
<keyword evidence="3 12" id="KW-0812">Transmembrane</keyword>
<dbReference type="GO" id="GO:0005886">
    <property type="term" value="C:plasma membrane"/>
    <property type="evidence" value="ECO:0007669"/>
    <property type="project" value="UniProtKB-SubCell"/>
</dbReference>
<keyword evidence="6" id="KW-0297">G-protein coupled receptor</keyword>
<evidence type="ECO:0000259" key="14">
    <source>
        <dbReference type="PROSITE" id="PS50259"/>
    </source>
</evidence>
<evidence type="ECO:0000256" key="13">
    <source>
        <dbReference type="SAM" id="SignalP"/>
    </source>
</evidence>
<evidence type="ECO:0000256" key="4">
    <source>
        <dbReference type="ARBA" id="ARBA00022729"/>
    </source>
</evidence>
<feature type="transmembrane region" description="Helical" evidence="12">
    <location>
        <begin position="744"/>
        <end position="766"/>
    </location>
</feature>
<feature type="transmembrane region" description="Helical" evidence="12">
    <location>
        <begin position="591"/>
        <end position="610"/>
    </location>
</feature>
<evidence type="ECO:0000256" key="5">
    <source>
        <dbReference type="ARBA" id="ARBA00022989"/>
    </source>
</evidence>
<dbReference type="SUPFAM" id="SSF53822">
    <property type="entry name" value="Periplasmic binding protein-like I"/>
    <property type="match status" value="1"/>
</dbReference>
<dbReference type="GO" id="GO:0004930">
    <property type="term" value="F:G protein-coupled receptor activity"/>
    <property type="evidence" value="ECO:0007669"/>
    <property type="project" value="UniProtKB-KW"/>
</dbReference>
<evidence type="ECO:0000256" key="3">
    <source>
        <dbReference type="ARBA" id="ARBA00022692"/>
    </source>
</evidence>
<dbReference type="InterPro" id="IPR038550">
    <property type="entry name" value="GPCR_3_9-Cys_sf"/>
</dbReference>
<dbReference type="CDD" id="cd06363">
    <property type="entry name" value="PBP1_taste_receptor"/>
    <property type="match status" value="1"/>
</dbReference>
<dbReference type="InterPro" id="IPR017978">
    <property type="entry name" value="GPCR_3_C"/>
</dbReference>
<feature type="signal peptide" evidence="13">
    <location>
        <begin position="1"/>
        <end position="18"/>
    </location>
</feature>
<evidence type="ECO:0000256" key="12">
    <source>
        <dbReference type="SAM" id="Phobius"/>
    </source>
</evidence>
<evidence type="ECO:0000256" key="10">
    <source>
        <dbReference type="ARBA" id="ARBA00023224"/>
    </source>
</evidence>
<dbReference type="Gene3D" id="2.10.50.30">
    <property type="entry name" value="GPCR, family 3, nine cysteines domain"/>
    <property type="match status" value="1"/>
</dbReference>
<dbReference type="Pfam" id="PF00003">
    <property type="entry name" value="7tm_3"/>
    <property type="match status" value="1"/>
</dbReference>
<dbReference type="EMBL" id="KM091455">
    <property type="protein sequence ID" value="AIL54467.1"/>
    <property type="molecule type" value="Genomic_DNA"/>
</dbReference>
<evidence type="ECO:0000256" key="6">
    <source>
        <dbReference type="ARBA" id="ARBA00023040"/>
    </source>
</evidence>
<dbReference type="InterPro" id="IPR028082">
    <property type="entry name" value="Peripla_BP_I"/>
</dbReference>